<name>H7FN29_FLAFP</name>
<dbReference type="AlphaFoldDB" id="H7FN29"/>
<protein>
    <submittedName>
        <fullName evidence="1">Uncharacterized protein</fullName>
    </submittedName>
</protein>
<organism evidence="1 2">
    <name type="scientific">Flavobacterium frigoris (strain PS1)</name>
    <dbReference type="NCBI Taxonomy" id="1086011"/>
    <lineage>
        <taxon>Bacteria</taxon>
        <taxon>Pseudomonadati</taxon>
        <taxon>Bacteroidota</taxon>
        <taxon>Flavobacteriia</taxon>
        <taxon>Flavobacteriales</taxon>
        <taxon>Flavobacteriaceae</taxon>
        <taxon>Flavobacterium</taxon>
    </lineage>
</organism>
<keyword evidence="2" id="KW-1185">Reference proteome</keyword>
<proteinExistence type="predicted"/>
<evidence type="ECO:0000313" key="1">
    <source>
        <dbReference type="EMBL" id="EIA09821.1"/>
    </source>
</evidence>
<comment type="caution">
    <text evidence="1">The sequence shown here is derived from an EMBL/GenBank/DDBJ whole genome shotgun (WGS) entry which is preliminary data.</text>
</comment>
<dbReference type="EMBL" id="AHKF01000010">
    <property type="protein sequence ID" value="EIA09821.1"/>
    <property type="molecule type" value="Genomic_DNA"/>
</dbReference>
<gene>
    <name evidence="1" type="ORF">HJ01_00503</name>
</gene>
<dbReference type="PATRIC" id="fig|1086011.3.peg.493"/>
<sequence>MQTIKEGFAAILTLAVSNGLTVIVADALLAEAQEPLVKTAL</sequence>
<reference evidence="1 2" key="1">
    <citation type="journal article" date="2014" name="Acta Crystallogr. D">
        <title>Structure-based characterization and antifreeze properties of a hyperactive ice-binding protein from the Antarctic bacterium Flavobacterium frigoris PS1.</title>
        <authorList>
            <person name="Do H."/>
            <person name="Kim S.J."/>
            <person name="Kim H.J."/>
            <person name="Lee J.H."/>
        </authorList>
    </citation>
    <scope>NUCLEOTIDE SEQUENCE [LARGE SCALE GENOMIC DNA]</scope>
    <source>
        <strain evidence="1 2">PS1</strain>
    </source>
</reference>
<dbReference type="Proteomes" id="UP000005566">
    <property type="component" value="Unassembled WGS sequence"/>
</dbReference>
<evidence type="ECO:0000313" key="2">
    <source>
        <dbReference type="Proteomes" id="UP000005566"/>
    </source>
</evidence>
<accession>H7FN29</accession>